<organism evidence="2 3">
    <name type="scientific">Marasmius tenuissimus</name>
    <dbReference type="NCBI Taxonomy" id="585030"/>
    <lineage>
        <taxon>Eukaryota</taxon>
        <taxon>Fungi</taxon>
        <taxon>Dikarya</taxon>
        <taxon>Basidiomycota</taxon>
        <taxon>Agaricomycotina</taxon>
        <taxon>Agaricomycetes</taxon>
        <taxon>Agaricomycetidae</taxon>
        <taxon>Agaricales</taxon>
        <taxon>Marasmiineae</taxon>
        <taxon>Marasmiaceae</taxon>
        <taxon>Marasmius</taxon>
    </lineage>
</organism>
<evidence type="ECO:0000256" key="1">
    <source>
        <dbReference type="SAM" id="SignalP"/>
    </source>
</evidence>
<keyword evidence="3" id="KW-1185">Reference proteome</keyword>
<protein>
    <submittedName>
        <fullName evidence="2">Uncharacterized protein</fullName>
    </submittedName>
</protein>
<gene>
    <name evidence="2" type="ORF">AAF712_009610</name>
</gene>
<feature type="signal peptide" evidence="1">
    <location>
        <begin position="1"/>
        <end position="25"/>
    </location>
</feature>
<dbReference type="Proteomes" id="UP001437256">
    <property type="component" value="Unassembled WGS sequence"/>
</dbReference>
<dbReference type="EMBL" id="JBBXMP010000080">
    <property type="protein sequence ID" value="KAL0063513.1"/>
    <property type="molecule type" value="Genomic_DNA"/>
</dbReference>
<name>A0ABR2ZS02_9AGAR</name>
<evidence type="ECO:0000313" key="2">
    <source>
        <dbReference type="EMBL" id="KAL0063513.1"/>
    </source>
</evidence>
<reference evidence="2 3" key="1">
    <citation type="submission" date="2024-05" db="EMBL/GenBank/DDBJ databases">
        <title>A draft genome resource for the thread blight pathogen Marasmius tenuissimus strain MS-2.</title>
        <authorList>
            <person name="Yulfo-Soto G.E."/>
            <person name="Baruah I.K."/>
            <person name="Amoako-Attah I."/>
            <person name="Bukari Y."/>
            <person name="Meinhardt L.W."/>
            <person name="Bailey B.A."/>
            <person name="Cohen S.P."/>
        </authorList>
    </citation>
    <scope>NUCLEOTIDE SEQUENCE [LARGE SCALE GENOMIC DNA]</scope>
    <source>
        <strain evidence="2 3">MS-2</strain>
    </source>
</reference>
<evidence type="ECO:0000313" key="3">
    <source>
        <dbReference type="Proteomes" id="UP001437256"/>
    </source>
</evidence>
<proteinExistence type="predicted"/>
<keyword evidence="1" id="KW-0732">Signal</keyword>
<comment type="caution">
    <text evidence="2">The sequence shown here is derived from an EMBL/GenBank/DDBJ whole genome shotgun (WGS) entry which is preliminary data.</text>
</comment>
<feature type="chain" id="PRO_5045640865" evidence="1">
    <location>
        <begin position="26"/>
        <end position="496"/>
    </location>
</feature>
<accession>A0ABR2ZS02</accession>
<sequence length="496" mass="54897">MSSLPLPLLLLIHLHILQFPHVNEPQYDINLFNTSHRGLKERMKLMEDIYFFLVVCCEGSRASAKKILPTHPCSKPTDSPVFRASLAKYLEQLRHGALRSSSSTSTSLKSQGTTDKPWWGDIVVRKSLLEECAGDKFMRLIVSFSTHVLCERSGKGIPPSDEKLHESALAAKYFSEVDSAKLVRNSWCLSASRLQDAGRELEIHRAQLSPAEGQLQLAYGSLSTEKLLIVRDAKLKDLRRQWGPQAGSENLDFALELTDFRGLDGSEVEFDTTVHVVSSKVRVILSFTWADTSGNQDKTGEVSVNIPLPIAAARHPSHLRKLHKPIFESVFRQKSSIHDAGPMSKKSTTQVNPLLAHKMRGQVRMHSALKEALKRAQRPSVGHESGGERRVCLNLWHDGRRRVLDVEARPATFREFEALLNKSIAADTVPEPSRGVSLSRSTSTFCELVVAAEGEADLSDDDDVLTVNGSGAFASLLASSLSFDREGVKDLSLLCT</sequence>